<evidence type="ECO:0000313" key="7">
    <source>
        <dbReference type="EMBL" id="KGE70941.1"/>
    </source>
</evidence>
<dbReference type="Proteomes" id="UP000029692">
    <property type="component" value="Unassembled WGS sequence"/>
</dbReference>
<comment type="similarity">
    <text evidence="5">Belongs to the ABC-2 integral membrane protein family.</text>
</comment>
<evidence type="ECO:0000256" key="3">
    <source>
        <dbReference type="ARBA" id="ARBA00022989"/>
    </source>
</evidence>
<feature type="transmembrane region" description="Helical" evidence="5">
    <location>
        <begin position="74"/>
        <end position="96"/>
    </location>
</feature>
<dbReference type="OrthoDB" id="670210at2"/>
<comment type="caution">
    <text evidence="5">Lacks conserved residue(s) required for the propagation of feature annotation.</text>
</comment>
<organism evidence="7 8">
    <name type="scientific">Spirochaeta lutea</name>
    <dbReference type="NCBI Taxonomy" id="1480694"/>
    <lineage>
        <taxon>Bacteria</taxon>
        <taxon>Pseudomonadati</taxon>
        <taxon>Spirochaetota</taxon>
        <taxon>Spirochaetia</taxon>
        <taxon>Spirochaetales</taxon>
        <taxon>Spirochaetaceae</taxon>
        <taxon>Spirochaeta</taxon>
    </lineage>
</organism>
<dbReference type="InterPro" id="IPR000412">
    <property type="entry name" value="ABC_2_transport"/>
</dbReference>
<name>A0A098QTP9_9SPIO</name>
<dbReference type="GO" id="GO:0043190">
    <property type="term" value="C:ATP-binding cassette (ABC) transporter complex"/>
    <property type="evidence" value="ECO:0007669"/>
    <property type="project" value="InterPro"/>
</dbReference>
<protein>
    <recommendedName>
        <fullName evidence="5">Transport permease protein</fullName>
    </recommendedName>
</protein>
<keyword evidence="3 5" id="KW-1133">Transmembrane helix</keyword>
<comment type="subcellular location">
    <subcellularLocation>
        <location evidence="5">Cell membrane</location>
        <topology evidence="5">Multi-pass membrane protein</topology>
    </subcellularLocation>
    <subcellularLocation>
        <location evidence="1">Membrane</location>
        <topology evidence="1">Multi-pass membrane protein</topology>
    </subcellularLocation>
</comment>
<dbReference type="PANTHER" id="PTHR43229">
    <property type="entry name" value="NODULATION PROTEIN J"/>
    <property type="match status" value="1"/>
</dbReference>
<dbReference type="InterPro" id="IPR013525">
    <property type="entry name" value="ABC2_TM"/>
</dbReference>
<evidence type="ECO:0000259" key="6">
    <source>
        <dbReference type="PROSITE" id="PS51012"/>
    </source>
</evidence>
<dbReference type="PIRSF" id="PIRSF006648">
    <property type="entry name" value="DrrB"/>
    <property type="match status" value="1"/>
</dbReference>
<keyword evidence="2 5" id="KW-0812">Transmembrane</keyword>
<evidence type="ECO:0000256" key="1">
    <source>
        <dbReference type="ARBA" id="ARBA00004141"/>
    </source>
</evidence>
<dbReference type="GO" id="GO:0140359">
    <property type="term" value="F:ABC-type transporter activity"/>
    <property type="evidence" value="ECO:0007669"/>
    <property type="project" value="InterPro"/>
</dbReference>
<gene>
    <name evidence="7" type="ORF">DC28_13450</name>
</gene>
<dbReference type="PANTHER" id="PTHR43229:SF2">
    <property type="entry name" value="NODULATION PROTEIN J"/>
    <property type="match status" value="1"/>
</dbReference>
<dbReference type="AlphaFoldDB" id="A0A098QTP9"/>
<evidence type="ECO:0000256" key="5">
    <source>
        <dbReference type="RuleBase" id="RU361157"/>
    </source>
</evidence>
<sequence>MSREPHALDALLTLQERPPAPNWFAACLALGWRALLKIKHVPEQLFDVTAFPIMMTLLFSLLFGGALAGSVESYVQFLIPGILVMTVVMITMYTALTINKDIAKGLFDRLQTLPIWQPSALVGALLGDLVRYTIASVVVLVLGLILGFRPEGGLLGLAGGVGVVLVFAFSLSWIWTMMGLLLKTPEAVMSISSIVSFPLTFGSNIFVDPGTMPGWLQVFVRVNPVTHATTAARSVIQGSPDLPALGITLIWSVVLVLVFGAITMYLYRTRNNR</sequence>
<dbReference type="InterPro" id="IPR047817">
    <property type="entry name" value="ABC2_TM_bact-type"/>
</dbReference>
<dbReference type="PROSITE" id="PS51012">
    <property type="entry name" value="ABC_TM2"/>
    <property type="match status" value="1"/>
</dbReference>
<comment type="caution">
    <text evidence="7">The sequence shown here is derived from an EMBL/GenBank/DDBJ whole genome shotgun (WGS) entry which is preliminary data.</text>
</comment>
<feature type="domain" description="ABC transmembrane type-2" evidence="6">
    <location>
        <begin position="43"/>
        <end position="270"/>
    </location>
</feature>
<dbReference type="STRING" id="1480694.DC28_13450"/>
<keyword evidence="8" id="KW-1185">Reference proteome</keyword>
<evidence type="ECO:0000313" key="8">
    <source>
        <dbReference type="Proteomes" id="UP000029692"/>
    </source>
</evidence>
<feature type="transmembrane region" description="Helical" evidence="5">
    <location>
        <begin position="244"/>
        <end position="267"/>
    </location>
</feature>
<evidence type="ECO:0000256" key="2">
    <source>
        <dbReference type="ARBA" id="ARBA00022692"/>
    </source>
</evidence>
<dbReference type="Pfam" id="PF01061">
    <property type="entry name" value="ABC2_membrane"/>
    <property type="match status" value="1"/>
</dbReference>
<feature type="transmembrane region" description="Helical" evidence="5">
    <location>
        <begin position="48"/>
        <end position="68"/>
    </location>
</feature>
<keyword evidence="5" id="KW-0813">Transport</keyword>
<feature type="transmembrane region" description="Helical" evidence="5">
    <location>
        <begin position="129"/>
        <end position="148"/>
    </location>
</feature>
<proteinExistence type="inferred from homology"/>
<evidence type="ECO:0000256" key="4">
    <source>
        <dbReference type="ARBA" id="ARBA00023136"/>
    </source>
</evidence>
<keyword evidence="4 5" id="KW-0472">Membrane</keyword>
<feature type="transmembrane region" description="Helical" evidence="5">
    <location>
        <begin position="154"/>
        <end position="175"/>
    </location>
</feature>
<dbReference type="eggNOG" id="COG0842">
    <property type="taxonomic scope" value="Bacteria"/>
</dbReference>
<keyword evidence="5" id="KW-1003">Cell membrane</keyword>
<accession>A0A098QTP9</accession>
<dbReference type="RefSeq" id="WP_037549550.1">
    <property type="nucleotide sequence ID" value="NZ_JNUP01000071.1"/>
</dbReference>
<dbReference type="EMBL" id="JNUP01000071">
    <property type="protein sequence ID" value="KGE70941.1"/>
    <property type="molecule type" value="Genomic_DNA"/>
</dbReference>
<dbReference type="InterPro" id="IPR051784">
    <property type="entry name" value="Nod_factor_ABC_transporter"/>
</dbReference>
<reference evidence="7 8" key="1">
    <citation type="submission" date="2014-05" db="EMBL/GenBank/DDBJ databases">
        <title>De novo Genome Sequence of Spirocheata sp.</title>
        <authorList>
            <person name="Shivani Y."/>
            <person name="Subhash Y."/>
            <person name="Tushar L."/>
            <person name="Sasikala C."/>
            <person name="Ramana C.V."/>
        </authorList>
    </citation>
    <scope>NUCLEOTIDE SEQUENCE [LARGE SCALE GENOMIC DNA]</scope>
    <source>
        <strain evidence="7 8">JC230</strain>
    </source>
</reference>